<dbReference type="GO" id="GO:0016758">
    <property type="term" value="F:hexosyltransferase activity"/>
    <property type="evidence" value="ECO:0007669"/>
    <property type="project" value="UniProtKB-ARBA"/>
</dbReference>
<dbReference type="Pfam" id="PF00535">
    <property type="entry name" value="Glycos_transf_2"/>
    <property type="match status" value="1"/>
</dbReference>
<evidence type="ECO:0000313" key="2">
    <source>
        <dbReference type="EMBL" id="SUZ59055.1"/>
    </source>
</evidence>
<dbReference type="InterPro" id="IPR029044">
    <property type="entry name" value="Nucleotide-diphossugar_trans"/>
</dbReference>
<dbReference type="EMBL" id="UINC01000660">
    <property type="protein sequence ID" value="SUZ59055.1"/>
    <property type="molecule type" value="Genomic_DNA"/>
</dbReference>
<dbReference type="PANTHER" id="PTHR22916:SF3">
    <property type="entry name" value="UDP-GLCNAC:BETAGAL BETA-1,3-N-ACETYLGLUCOSAMINYLTRANSFERASE-LIKE PROTEIN 1"/>
    <property type="match status" value="1"/>
</dbReference>
<feature type="non-terminal residue" evidence="2">
    <location>
        <position position="207"/>
    </location>
</feature>
<reference evidence="2" key="1">
    <citation type="submission" date="2018-05" db="EMBL/GenBank/DDBJ databases">
        <authorList>
            <person name="Lanie J.A."/>
            <person name="Ng W.-L."/>
            <person name="Kazmierczak K.M."/>
            <person name="Andrzejewski T.M."/>
            <person name="Davidsen T.M."/>
            <person name="Wayne K.J."/>
            <person name="Tettelin H."/>
            <person name="Glass J.I."/>
            <person name="Rusch D."/>
            <person name="Podicherti R."/>
            <person name="Tsui H.-C.T."/>
            <person name="Winkler M.E."/>
        </authorList>
    </citation>
    <scope>NUCLEOTIDE SEQUENCE</scope>
</reference>
<sequence>MGHPLVSVIMAVHNAEDTLKESLASVLGQTYGNFEVIIINDGSGDRTGDILQLAAAQDSRVNVFTQEQRGLTNSLNRAISISQGQYLARQDGDDLSMPERLEQQVRKLDGDEGLAAVGTATVIIDKQGKPMGRFPTAHGAAAVRDGLRALRTTPVHGSMMLRKKHFDAVGGYREAFSASQDFDLWLRLTEQFTIDNLTQPLYQWRIT</sequence>
<organism evidence="2">
    <name type="scientific">marine metagenome</name>
    <dbReference type="NCBI Taxonomy" id="408172"/>
    <lineage>
        <taxon>unclassified sequences</taxon>
        <taxon>metagenomes</taxon>
        <taxon>ecological metagenomes</taxon>
    </lineage>
</organism>
<name>A0A381NWQ7_9ZZZZ</name>
<dbReference type="SUPFAM" id="SSF53448">
    <property type="entry name" value="Nucleotide-diphospho-sugar transferases"/>
    <property type="match status" value="1"/>
</dbReference>
<gene>
    <name evidence="2" type="ORF">METZ01_LOCUS11909</name>
</gene>
<evidence type="ECO:0000259" key="1">
    <source>
        <dbReference type="Pfam" id="PF00535"/>
    </source>
</evidence>
<proteinExistence type="predicted"/>
<dbReference type="PANTHER" id="PTHR22916">
    <property type="entry name" value="GLYCOSYLTRANSFERASE"/>
    <property type="match status" value="1"/>
</dbReference>
<dbReference type="CDD" id="cd00761">
    <property type="entry name" value="Glyco_tranf_GTA_type"/>
    <property type="match status" value="1"/>
</dbReference>
<dbReference type="InterPro" id="IPR001173">
    <property type="entry name" value="Glyco_trans_2-like"/>
</dbReference>
<feature type="domain" description="Glycosyltransferase 2-like" evidence="1">
    <location>
        <begin position="7"/>
        <end position="133"/>
    </location>
</feature>
<accession>A0A381NWQ7</accession>
<dbReference type="Gene3D" id="3.90.550.10">
    <property type="entry name" value="Spore Coat Polysaccharide Biosynthesis Protein SpsA, Chain A"/>
    <property type="match status" value="1"/>
</dbReference>
<protein>
    <recommendedName>
        <fullName evidence="1">Glycosyltransferase 2-like domain-containing protein</fullName>
    </recommendedName>
</protein>
<dbReference type="AlphaFoldDB" id="A0A381NWQ7"/>